<protein>
    <submittedName>
        <fullName evidence="1">Renal dipeptidase superfamily, putative</fullName>
    </submittedName>
</protein>
<evidence type="ECO:0000313" key="2">
    <source>
        <dbReference type="Proteomes" id="UP000001591"/>
    </source>
</evidence>
<dbReference type="PROSITE" id="PS51365">
    <property type="entry name" value="RENAL_DIPEPTIDASE_2"/>
    <property type="match status" value="1"/>
</dbReference>
<dbReference type="InterPro" id="IPR008257">
    <property type="entry name" value="Pept_M19"/>
</dbReference>
<proteinExistence type="predicted"/>
<dbReference type="SUPFAM" id="SSF51556">
    <property type="entry name" value="Metallo-dependent hydrolases"/>
    <property type="match status" value="1"/>
</dbReference>
<keyword evidence="2" id="KW-1185">Reference proteome</keyword>
<dbReference type="PANTHER" id="PTHR10443">
    <property type="entry name" value="MICROSOMAL DIPEPTIDASE"/>
    <property type="match status" value="1"/>
</dbReference>
<accession>B6IXN5</accession>
<dbReference type="HOGENOM" id="CLU_031404_2_0_5"/>
<sequence length="333" mass="36294">MAGTGERPMPRDMTGRPRVVWDNHACMPLRSDASFLPQLQRLRESGFTMVSLNVGMDQTPATEIMETAAFFRDWIAARPDEYCLAGSTEDVADAAATGRLGVAFDIEGAESLAVRPEFAEIYRSLGVRWISLVYNRTTGIGGGCHDDDPGLTAAGERAVQAIQEAGMVVCLSHTGWRTARDVLERADRPVIFSHSNPHALKAHGRNIGDDLIRACAATGGVVGINGVDLFLGGEPTPERIAAHVAYVADLVGPQHVGLGLDYVFDQEELRDWLNRHRDRWSPELGYRPDIAVAPPESLNGIVEALARQGFAAPELDMILGGNWLRVARRCWNA</sequence>
<dbReference type="eggNOG" id="COG2355">
    <property type="taxonomic scope" value="Bacteria"/>
</dbReference>
<organism evidence="1 2">
    <name type="scientific">Rhodospirillum centenum (strain ATCC 51521 / SW)</name>
    <dbReference type="NCBI Taxonomy" id="414684"/>
    <lineage>
        <taxon>Bacteria</taxon>
        <taxon>Pseudomonadati</taxon>
        <taxon>Pseudomonadota</taxon>
        <taxon>Alphaproteobacteria</taxon>
        <taxon>Rhodospirillales</taxon>
        <taxon>Rhodospirillaceae</taxon>
        <taxon>Rhodospirillum</taxon>
    </lineage>
</organism>
<dbReference type="KEGG" id="rce:RC1_3716"/>
<dbReference type="Pfam" id="PF01244">
    <property type="entry name" value="Peptidase_M19"/>
    <property type="match status" value="1"/>
</dbReference>
<dbReference type="STRING" id="414684.RC1_3716"/>
<gene>
    <name evidence="1" type="ordered locus">RC1_3716</name>
</gene>
<dbReference type="AlphaFoldDB" id="B6IXN5"/>
<dbReference type="GO" id="GO:0070573">
    <property type="term" value="F:metallodipeptidase activity"/>
    <property type="evidence" value="ECO:0007669"/>
    <property type="project" value="InterPro"/>
</dbReference>
<dbReference type="Proteomes" id="UP000001591">
    <property type="component" value="Chromosome"/>
</dbReference>
<name>B6IXN5_RHOCS</name>
<dbReference type="Gene3D" id="3.20.20.140">
    <property type="entry name" value="Metal-dependent hydrolases"/>
    <property type="match status" value="1"/>
</dbReference>
<dbReference type="InterPro" id="IPR032466">
    <property type="entry name" value="Metal_Hydrolase"/>
</dbReference>
<dbReference type="EMBL" id="CP000613">
    <property type="protein sequence ID" value="ACJ01059.1"/>
    <property type="molecule type" value="Genomic_DNA"/>
</dbReference>
<dbReference type="PANTHER" id="PTHR10443:SF12">
    <property type="entry name" value="DIPEPTIDASE"/>
    <property type="match status" value="1"/>
</dbReference>
<evidence type="ECO:0000313" key="1">
    <source>
        <dbReference type="EMBL" id="ACJ01059.1"/>
    </source>
</evidence>
<dbReference type="GO" id="GO:0006508">
    <property type="term" value="P:proteolysis"/>
    <property type="evidence" value="ECO:0007669"/>
    <property type="project" value="InterPro"/>
</dbReference>
<dbReference type="OrthoDB" id="9804920at2"/>
<reference evidence="1 2" key="1">
    <citation type="journal article" date="2010" name="BMC Genomics">
        <title>Metabolic flexibility revealed in the genome of the cyst-forming alpha-1 proteobacterium Rhodospirillum centenum.</title>
        <authorList>
            <person name="Lu Y.K."/>
            <person name="Marden J."/>
            <person name="Han M."/>
            <person name="Swingley W.D."/>
            <person name="Mastrian S.D."/>
            <person name="Chowdhury S.R."/>
            <person name="Hao J."/>
            <person name="Helmy T."/>
            <person name="Kim S."/>
            <person name="Kurdoglu A.A."/>
            <person name="Matthies H.J."/>
            <person name="Rollo D."/>
            <person name="Stothard P."/>
            <person name="Blankenship R.E."/>
            <person name="Bauer C.E."/>
            <person name="Touchman J.W."/>
        </authorList>
    </citation>
    <scope>NUCLEOTIDE SEQUENCE [LARGE SCALE GENOMIC DNA]</scope>
    <source>
        <strain evidence="2">ATCC 51521 / SW</strain>
    </source>
</reference>